<dbReference type="AlphaFoldDB" id="A0A078MJ76"/>
<accession>A0A078MJ76</accession>
<feature type="transmembrane region" description="Helical" evidence="3">
    <location>
        <begin position="136"/>
        <end position="158"/>
    </location>
</feature>
<feature type="compositionally biased region" description="Pro residues" evidence="2">
    <location>
        <begin position="21"/>
        <end position="30"/>
    </location>
</feature>
<keyword evidence="1" id="KW-0175">Coiled coil</keyword>
<feature type="compositionally biased region" description="Basic and acidic residues" evidence="2">
    <location>
        <begin position="81"/>
        <end position="99"/>
    </location>
</feature>
<evidence type="ECO:0000256" key="2">
    <source>
        <dbReference type="SAM" id="MobiDB-lite"/>
    </source>
</evidence>
<name>A0A078MJ76_9MICC</name>
<keyword evidence="3" id="KW-0812">Transmembrane</keyword>
<evidence type="ECO:0000313" key="4">
    <source>
        <dbReference type="EMBL" id="CEA07433.1"/>
    </source>
</evidence>
<protein>
    <submittedName>
        <fullName evidence="4">Septum formation initiator</fullName>
    </submittedName>
</protein>
<dbReference type="EMBL" id="LN483070">
    <property type="protein sequence ID" value="CEA07433.1"/>
    <property type="molecule type" value="Genomic_DNA"/>
</dbReference>
<evidence type="ECO:0000256" key="3">
    <source>
        <dbReference type="SAM" id="Phobius"/>
    </source>
</evidence>
<feature type="coiled-coil region" evidence="1">
    <location>
        <begin position="157"/>
        <end position="184"/>
    </location>
</feature>
<dbReference type="InterPro" id="IPR007060">
    <property type="entry name" value="FtsL/DivIC"/>
</dbReference>
<organism evidence="4">
    <name type="scientific">Arthrobacter saudimassiliensis</name>
    <dbReference type="NCBI Taxonomy" id="1461584"/>
    <lineage>
        <taxon>Bacteria</taxon>
        <taxon>Bacillati</taxon>
        <taxon>Actinomycetota</taxon>
        <taxon>Actinomycetes</taxon>
        <taxon>Micrococcales</taxon>
        <taxon>Micrococcaceae</taxon>
        <taxon>Arthrobacter</taxon>
    </lineage>
</organism>
<feature type="region of interest" description="Disordered" evidence="2">
    <location>
        <begin position="1"/>
        <end position="124"/>
    </location>
</feature>
<evidence type="ECO:0000256" key="1">
    <source>
        <dbReference type="SAM" id="Coils"/>
    </source>
</evidence>
<dbReference type="PATRIC" id="fig|1461584.3.peg.737"/>
<sequence length="252" mass="26768">MSTRRPKVPRQPAAASHRPEPGAPARPRPPAGADVRRAKAAAEGPAEGAGTGRDPQPERTAGTGRGGRPRGTDTPAAGRAARSEERSRRRAEARAELEGAIRTGVDGSGPKAPSGGAGVQDSDFRPVPAKAFSGRLLALGLVMLAITVLLAPSVHTWAQQRSEIAALEAEIAAARAEQEGLEHQLERWEDPAFVRQQARDRIFLVLPGDRTYLVKGEDGVQAVEQDAAAQEAEDLQWVDELWESVRQAATAP</sequence>
<gene>
    <name evidence="4" type="ORF">BN1051_00746</name>
</gene>
<reference evidence="4" key="1">
    <citation type="submission" date="2014-07" db="EMBL/GenBank/DDBJ databases">
        <authorList>
            <person name="Urmite Genomes Urmite Genomes"/>
        </authorList>
    </citation>
    <scope>NUCLEOTIDE SEQUENCE</scope>
    <source>
        <strain evidence="4">11W110_air</strain>
    </source>
</reference>
<proteinExistence type="predicted"/>
<dbReference type="Pfam" id="PF04977">
    <property type="entry name" value="DivIC"/>
    <property type="match status" value="1"/>
</dbReference>
<keyword evidence="3" id="KW-0472">Membrane</keyword>
<keyword evidence="3" id="KW-1133">Transmembrane helix</keyword>
<feature type="compositionally biased region" description="Low complexity" evidence="2">
    <location>
        <begin position="100"/>
        <end position="114"/>
    </location>
</feature>